<evidence type="ECO:0000313" key="1">
    <source>
        <dbReference type="EMBL" id="NXC96246.1"/>
    </source>
</evidence>
<protein>
    <submittedName>
        <fullName evidence="1">ERIC3 protein</fullName>
    </submittedName>
</protein>
<organism evidence="1 2">
    <name type="scientific">Certhia familiaris</name>
    <name type="common">Eurasian treecreeper</name>
    <dbReference type="NCBI Taxonomy" id="73333"/>
    <lineage>
        <taxon>Eukaryota</taxon>
        <taxon>Metazoa</taxon>
        <taxon>Chordata</taxon>
        <taxon>Craniata</taxon>
        <taxon>Vertebrata</taxon>
        <taxon>Euteleostomi</taxon>
        <taxon>Archelosauria</taxon>
        <taxon>Archosauria</taxon>
        <taxon>Dinosauria</taxon>
        <taxon>Saurischia</taxon>
        <taxon>Theropoda</taxon>
        <taxon>Coelurosauria</taxon>
        <taxon>Aves</taxon>
        <taxon>Neognathae</taxon>
        <taxon>Neoaves</taxon>
        <taxon>Telluraves</taxon>
        <taxon>Australaves</taxon>
        <taxon>Passeriformes</taxon>
        <taxon>Certhiidae</taxon>
        <taxon>Certhiinae</taxon>
        <taxon>Certhia</taxon>
    </lineage>
</organism>
<name>A0A851RYN9_CERFA</name>
<evidence type="ECO:0000313" key="2">
    <source>
        <dbReference type="Proteomes" id="UP000611277"/>
    </source>
</evidence>
<feature type="non-terminal residue" evidence="1">
    <location>
        <position position="207"/>
    </location>
</feature>
<dbReference type="Proteomes" id="UP000611277">
    <property type="component" value="Unassembled WGS sequence"/>
</dbReference>
<dbReference type="EMBL" id="WBNC01000431">
    <property type="protein sequence ID" value="NXC96246.1"/>
    <property type="molecule type" value="Genomic_DNA"/>
</dbReference>
<dbReference type="PANTHER" id="PTHR23034">
    <property type="entry name" value="GLUTAMATE-RICH PROTEIN 3"/>
    <property type="match status" value="1"/>
</dbReference>
<sequence length="207" mass="23321">RLLETYNSLTDKHLVGYFSNARIRRHLQKAGLISRSGRIIPEKEYRLNALRRDHQRSAQECLADAIFHKVLDMEHHHQIKKTKSLECSGSKEKTPPPQTDIMRQTSLVLDSVSQRCKCLFFQVEEVIGSVEEVIEVHCPHPPLTPRSCPVLCPLVATERVGRSRWRVPCLGVDCGGGCCACCPYQPRTRKPALSKVVSSPQLNSAVK</sequence>
<dbReference type="InterPro" id="IPR027962">
    <property type="entry name" value="ERICH3"/>
</dbReference>
<dbReference type="PANTHER" id="PTHR23034:SF2">
    <property type="entry name" value="GLUTAMATE-RICH PROTEIN 3"/>
    <property type="match status" value="1"/>
</dbReference>
<gene>
    <name evidence="1" type="primary">Erich3_1</name>
    <name evidence="1" type="ORF">CERFAM_R14717</name>
</gene>
<accession>A0A851RYN9</accession>
<dbReference type="AlphaFoldDB" id="A0A851RYN9"/>
<proteinExistence type="predicted"/>
<comment type="caution">
    <text evidence="1">The sequence shown here is derived from an EMBL/GenBank/DDBJ whole genome shotgun (WGS) entry which is preliminary data.</text>
</comment>
<keyword evidence="2" id="KW-1185">Reference proteome</keyword>
<feature type="non-terminal residue" evidence="1">
    <location>
        <position position="1"/>
    </location>
</feature>
<reference evidence="1" key="1">
    <citation type="submission" date="2019-09" db="EMBL/GenBank/DDBJ databases">
        <title>Bird 10,000 Genomes (B10K) Project - Family phase.</title>
        <authorList>
            <person name="Zhang G."/>
        </authorList>
    </citation>
    <scope>NUCLEOTIDE SEQUENCE</scope>
    <source>
        <strain evidence="1">OUT-0039</strain>
        <tissue evidence="1">Muscle</tissue>
    </source>
</reference>